<evidence type="ECO:0000313" key="4">
    <source>
        <dbReference type="Proteomes" id="UP000623467"/>
    </source>
</evidence>
<organism evidence="3 4">
    <name type="scientific">Mycena sanguinolenta</name>
    <dbReference type="NCBI Taxonomy" id="230812"/>
    <lineage>
        <taxon>Eukaryota</taxon>
        <taxon>Fungi</taxon>
        <taxon>Dikarya</taxon>
        <taxon>Basidiomycota</taxon>
        <taxon>Agaricomycotina</taxon>
        <taxon>Agaricomycetes</taxon>
        <taxon>Agaricomycetidae</taxon>
        <taxon>Agaricales</taxon>
        <taxon>Marasmiineae</taxon>
        <taxon>Mycenaceae</taxon>
        <taxon>Mycena</taxon>
    </lineage>
</organism>
<dbReference type="Pfam" id="PF01565">
    <property type="entry name" value="FAD_binding_4"/>
    <property type="match status" value="1"/>
</dbReference>
<dbReference type="PANTHER" id="PTHR11748:SF111">
    <property type="entry name" value="D-LACTATE DEHYDROGENASE, MITOCHONDRIAL-RELATED"/>
    <property type="match status" value="1"/>
</dbReference>
<dbReference type="OrthoDB" id="7786253at2759"/>
<dbReference type="PROSITE" id="PS51387">
    <property type="entry name" value="FAD_PCMH"/>
    <property type="match status" value="1"/>
</dbReference>
<dbReference type="EMBL" id="JACAZH010000002">
    <property type="protein sequence ID" value="KAF7375706.1"/>
    <property type="molecule type" value="Genomic_DNA"/>
</dbReference>
<evidence type="ECO:0000259" key="2">
    <source>
        <dbReference type="PROSITE" id="PS51387"/>
    </source>
</evidence>
<evidence type="ECO:0000313" key="3">
    <source>
        <dbReference type="EMBL" id="KAF7375706.1"/>
    </source>
</evidence>
<dbReference type="SUPFAM" id="SSF56176">
    <property type="entry name" value="FAD-binding/transporter-associated domain-like"/>
    <property type="match status" value="1"/>
</dbReference>
<dbReference type="GO" id="GO:0005739">
    <property type="term" value="C:mitochondrion"/>
    <property type="evidence" value="ECO:0007669"/>
    <property type="project" value="TreeGrafter"/>
</dbReference>
<dbReference type="GO" id="GO:0008720">
    <property type="term" value="F:D-lactate dehydrogenase (NAD+) activity"/>
    <property type="evidence" value="ECO:0007669"/>
    <property type="project" value="TreeGrafter"/>
</dbReference>
<dbReference type="InterPro" id="IPR016166">
    <property type="entry name" value="FAD-bd_PCMH"/>
</dbReference>
<evidence type="ECO:0000256" key="1">
    <source>
        <dbReference type="ARBA" id="ARBA00008000"/>
    </source>
</evidence>
<comment type="similarity">
    <text evidence="1">Belongs to the FAD-binding oxidoreductase/transferase type 4 family.</text>
</comment>
<dbReference type="InterPro" id="IPR036318">
    <property type="entry name" value="FAD-bd_PCMH-like_sf"/>
</dbReference>
<protein>
    <submittedName>
        <fullName evidence="3">FAD-binding protein</fullName>
    </submittedName>
</protein>
<keyword evidence="4" id="KW-1185">Reference proteome</keyword>
<dbReference type="Gene3D" id="3.30.465.10">
    <property type="match status" value="1"/>
</dbReference>
<gene>
    <name evidence="3" type="ORF">MSAN_00460100</name>
</gene>
<feature type="domain" description="FAD-binding PCMH-type" evidence="2">
    <location>
        <begin position="1"/>
        <end position="163"/>
    </location>
</feature>
<dbReference type="Proteomes" id="UP000623467">
    <property type="component" value="Unassembled WGS sequence"/>
</dbReference>
<dbReference type="GO" id="GO:1903457">
    <property type="term" value="P:lactate catabolic process"/>
    <property type="evidence" value="ECO:0007669"/>
    <property type="project" value="TreeGrafter"/>
</dbReference>
<dbReference type="InterPro" id="IPR006094">
    <property type="entry name" value="Oxid_FAD_bind_N"/>
</dbReference>
<dbReference type="GO" id="GO:0071949">
    <property type="term" value="F:FAD binding"/>
    <property type="evidence" value="ECO:0007669"/>
    <property type="project" value="InterPro"/>
</dbReference>
<accession>A0A8H6ZF31</accession>
<dbReference type="InterPro" id="IPR016169">
    <property type="entry name" value="FAD-bd_PCMH_sub2"/>
</dbReference>
<dbReference type="GO" id="GO:0004458">
    <property type="term" value="F:D-lactate dehydrogenase (cytochrome) activity"/>
    <property type="evidence" value="ECO:0007669"/>
    <property type="project" value="TreeGrafter"/>
</dbReference>
<dbReference type="PANTHER" id="PTHR11748">
    <property type="entry name" value="D-LACTATE DEHYDROGENASE"/>
    <property type="match status" value="1"/>
</dbReference>
<sequence length="163" mass="17343">MISWLPSPNHSCAKPPDSMPITPYSGATSLEGQFIGHPGGGICIDMSGMNKILEIHEADADVVCQPGLGWMELNETLQSQGIRLFFPIDPAPEATIGGMASTGCSGTNAVRYGTAKSEWFLNLTVVLPSGEVIKTRRRSRKSSAGWDVGTGVYGVLIHHLSSD</sequence>
<reference evidence="3" key="1">
    <citation type="submission" date="2020-05" db="EMBL/GenBank/DDBJ databases">
        <title>Mycena genomes resolve the evolution of fungal bioluminescence.</title>
        <authorList>
            <person name="Tsai I.J."/>
        </authorList>
    </citation>
    <scope>NUCLEOTIDE SEQUENCE</scope>
    <source>
        <strain evidence="3">160909Yilan</strain>
    </source>
</reference>
<name>A0A8H6ZF31_9AGAR</name>
<comment type="caution">
    <text evidence="3">The sequence shown here is derived from an EMBL/GenBank/DDBJ whole genome shotgun (WGS) entry which is preliminary data.</text>
</comment>
<proteinExistence type="inferred from homology"/>
<dbReference type="AlphaFoldDB" id="A0A8H6ZF31"/>